<protein>
    <submittedName>
        <fullName evidence="1">Uncharacterized protein</fullName>
    </submittedName>
</protein>
<evidence type="ECO:0000313" key="2">
    <source>
        <dbReference type="Proteomes" id="UP000509345"/>
    </source>
</evidence>
<dbReference type="Proteomes" id="UP000509345">
    <property type="component" value="Chromosome"/>
</dbReference>
<dbReference type="EMBL" id="CP054926">
    <property type="protein sequence ID" value="QKW44458.1"/>
    <property type="molecule type" value="Genomic_DNA"/>
</dbReference>
<dbReference type="GeneID" id="87633344"/>
<dbReference type="RefSeq" id="WP_176144240.1">
    <property type="nucleotide sequence ID" value="NZ_CP054926.1"/>
</dbReference>
<name>A0A7H8MQQ8_STRMI</name>
<organism evidence="1 2">
    <name type="scientific">Streptomyces microflavus</name>
    <name type="common">Streptomyces lipmanii</name>
    <dbReference type="NCBI Taxonomy" id="1919"/>
    <lineage>
        <taxon>Bacteria</taxon>
        <taxon>Bacillati</taxon>
        <taxon>Actinomycetota</taxon>
        <taxon>Actinomycetes</taxon>
        <taxon>Kitasatosporales</taxon>
        <taxon>Streptomycetaceae</taxon>
        <taxon>Streptomyces</taxon>
    </lineage>
</organism>
<gene>
    <name evidence="1" type="ORF">HUT09_19065</name>
</gene>
<reference evidence="1 2" key="1">
    <citation type="submission" date="2020-06" db="EMBL/GenBank/DDBJ databases">
        <title>Genome mining for natural products.</title>
        <authorList>
            <person name="Zhang B."/>
            <person name="Shi J."/>
            <person name="Ge H."/>
        </authorList>
    </citation>
    <scope>NUCLEOTIDE SEQUENCE [LARGE SCALE GENOMIC DNA]</scope>
    <source>
        <strain evidence="1 2">NA06532</strain>
    </source>
</reference>
<proteinExistence type="predicted"/>
<evidence type="ECO:0000313" key="1">
    <source>
        <dbReference type="EMBL" id="QKW44458.1"/>
    </source>
</evidence>
<dbReference type="AlphaFoldDB" id="A0A7H8MQQ8"/>
<sequence length="175" mass="19534">MNALAVAKFLGWQEIGSRGVAEVLSGAAPSTSTTEDIRDDTDRLERLFLRRELAGQDLVKFPRHVPMEEAETLIRRADSGALWSVRNKLARIAQVGHLMLLLRDERTDIFLDSVYSSHTNVTLLYGAIPIAVTLETTAWHTMAALMVVLLTDDNARDWFGALDQLADATRPELFK</sequence>
<accession>A0A7H8MQQ8</accession>